<comment type="caution">
    <text evidence="6">The sequence shown here is derived from an EMBL/GenBank/DDBJ whole genome shotgun (WGS) entry which is preliminary data.</text>
</comment>
<evidence type="ECO:0000256" key="4">
    <source>
        <dbReference type="SAM" id="SignalP"/>
    </source>
</evidence>
<keyword evidence="7" id="KW-1185">Reference proteome</keyword>
<dbReference type="SMART" id="SM00131">
    <property type="entry name" value="KU"/>
    <property type="match status" value="1"/>
</dbReference>
<dbReference type="Pfam" id="PF00014">
    <property type="entry name" value="Kunitz_BPTI"/>
    <property type="match status" value="1"/>
</dbReference>
<evidence type="ECO:0000259" key="5">
    <source>
        <dbReference type="PROSITE" id="PS50279"/>
    </source>
</evidence>
<proteinExistence type="predicted"/>
<feature type="domain" description="BPTI/Kunitz inhibitor" evidence="5">
    <location>
        <begin position="35"/>
        <end position="89"/>
    </location>
</feature>
<dbReference type="InterPro" id="IPR036880">
    <property type="entry name" value="Kunitz_BPTI_sf"/>
</dbReference>
<evidence type="ECO:0000313" key="6">
    <source>
        <dbReference type="EMBL" id="RCN34505.1"/>
    </source>
</evidence>
<reference evidence="6 7" key="1">
    <citation type="submission" date="2014-10" db="EMBL/GenBank/DDBJ databases">
        <title>Draft genome of the hookworm Ancylostoma caninum.</title>
        <authorList>
            <person name="Mitreva M."/>
        </authorList>
    </citation>
    <scope>NUCLEOTIDE SEQUENCE [LARGE SCALE GENOMIC DNA]</scope>
    <source>
        <strain evidence="6 7">Baltimore</strain>
    </source>
</reference>
<dbReference type="InterPro" id="IPR050098">
    <property type="entry name" value="TFPI/VKTCI-like"/>
</dbReference>
<dbReference type="GO" id="GO:0004867">
    <property type="term" value="F:serine-type endopeptidase inhibitor activity"/>
    <property type="evidence" value="ECO:0007669"/>
    <property type="project" value="UniProtKB-KW"/>
</dbReference>
<dbReference type="STRING" id="29170.A0A368FUN1"/>
<keyword evidence="2" id="KW-0722">Serine protease inhibitor</keyword>
<evidence type="ECO:0000256" key="2">
    <source>
        <dbReference type="ARBA" id="ARBA00022900"/>
    </source>
</evidence>
<dbReference type="GO" id="GO:0005615">
    <property type="term" value="C:extracellular space"/>
    <property type="evidence" value="ECO:0007669"/>
    <property type="project" value="TreeGrafter"/>
</dbReference>
<feature type="chain" id="PRO_5016677935" evidence="4">
    <location>
        <begin position="22"/>
        <end position="145"/>
    </location>
</feature>
<keyword evidence="1" id="KW-0646">Protease inhibitor</keyword>
<name>A0A368FUN1_ANCCA</name>
<accession>A0A368FUN1</accession>
<dbReference type="Proteomes" id="UP000252519">
    <property type="component" value="Unassembled WGS sequence"/>
</dbReference>
<feature type="signal peptide" evidence="4">
    <location>
        <begin position="1"/>
        <end position="21"/>
    </location>
</feature>
<dbReference type="PANTHER" id="PTHR10083">
    <property type="entry name" value="KUNITZ-TYPE PROTEASE INHIBITOR-RELATED"/>
    <property type="match status" value="1"/>
</dbReference>
<dbReference type="EMBL" id="JOJR01000773">
    <property type="protein sequence ID" value="RCN34505.1"/>
    <property type="molecule type" value="Genomic_DNA"/>
</dbReference>
<dbReference type="Gene3D" id="4.10.410.10">
    <property type="entry name" value="Pancreatic trypsin inhibitor Kunitz domain"/>
    <property type="match status" value="1"/>
</dbReference>
<dbReference type="PANTHER" id="PTHR10083:SF374">
    <property type="entry name" value="BPTI_KUNITZ INHIBITOR DOMAIN-CONTAINING PROTEIN"/>
    <property type="match status" value="1"/>
</dbReference>
<organism evidence="6 7">
    <name type="scientific">Ancylostoma caninum</name>
    <name type="common">Dog hookworm</name>
    <dbReference type="NCBI Taxonomy" id="29170"/>
    <lineage>
        <taxon>Eukaryota</taxon>
        <taxon>Metazoa</taxon>
        <taxon>Ecdysozoa</taxon>
        <taxon>Nematoda</taxon>
        <taxon>Chromadorea</taxon>
        <taxon>Rhabditida</taxon>
        <taxon>Rhabditina</taxon>
        <taxon>Rhabditomorpha</taxon>
        <taxon>Strongyloidea</taxon>
        <taxon>Ancylostomatidae</taxon>
        <taxon>Ancylostomatinae</taxon>
        <taxon>Ancylostoma</taxon>
    </lineage>
</organism>
<dbReference type="AlphaFoldDB" id="A0A368FUN1"/>
<protein>
    <submittedName>
        <fullName evidence="6">Kunitz/Bovine pancreatic trypsin inhibitor domain protein</fullName>
    </submittedName>
</protein>
<dbReference type="InterPro" id="IPR002223">
    <property type="entry name" value="Kunitz_BPTI"/>
</dbReference>
<evidence type="ECO:0000256" key="1">
    <source>
        <dbReference type="ARBA" id="ARBA00022690"/>
    </source>
</evidence>
<keyword evidence="3" id="KW-1015">Disulfide bond</keyword>
<dbReference type="OrthoDB" id="5871431at2759"/>
<gene>
    <name evidence="6" type="ORF">ANCCAN_19656</name>
</gene>
<keyword evidence="4" id="KW-0732">Signal</keyword>
<evidence type="ECO:0000313" key="7">
    <source>
        <dbReference type="Proteomes" id="UP000252519"/>
    </source>
</evidence>
<dbReference type="PROSITE" id="PS50279">
    <property type="entry name" value="BPTI_KUNITZ_2"/>
    <property type="match status" value="1"/>
</dbReference>
<dbReference type="CDD" id="cd22593">
    <property type="entry name" value="Kunitz_conkunitzin"/>
    <property type="match status" value="1"/>
</dbReference>
<sequence>MKSFHATFLLFLFTIFKTVQSFLKSSSEVSTENVCSLPPNPGYGDCSSEPVIKFYFDVYDLQCKRFLFLNCKGGNQNRFDSEEECIRVCHYTENSRTLYQNTVGQTEKIRFYAGVCEETITMALNRPDPTSLYYAPEAEILHLKH</sequence>
<dbReference type="SUPFAM" id="SSF57362">
    <property type="entry name" value="BPTI-like"/>
    <property type="match status" value="1"/>
</dbReference>
<evidence type="ECO:0000256" key="3">
    <source>
        <dbReference type="ARBA" id="ARBA00023157"/>
    </source>
</evidence>